<dbReference type="CDD" id="cd07139">
    <property type="entry name" value="ALDH_AldA-Rv0768"/>
    <property type="match status" value="1"/>
</dbReference>
<reference evidence="8 9" key="1">
    <citation type="submission" date="2018-09" db="EMBL/GenBank/DDBJ databases">
        <authorList>
            <person name="Tagini F."/>
        </authorList>
    </citation>
    <scope>NUCLEOTIDE SEQUENCE [LARGE SCALE GENOMIC DNA]</scope>
    <source>
        <strain evidence="8 9">MK136</strain>
    </source>
</reference>
<sequence>MTAESPQHRYDELFIGGRWRKPTTPERLSVISPHSEQPVGEAPAAGPGDVEAAVAAARHAFDHGSWPLLDPQERMIKVERLAAVYARHLDDMADLITQEMGSPRSFSRLGQAAGAASMIHLTLAAARDFPWAERRQGLLGEAHVHRTPVGVVGAIVPWNVPQCLIMPKLIPALIAGCTVIVKPAPETPLDALWLAEMIEQIELPEGVVSILTGGPVAGEALVRHPGVDKIAFTGSSIIGRRIAGICGEQLKRVSLELGGKSAAIILDDADLETTVAGLKTAGLMNNGQACVAQTRILVSERRHDEVVDALADMMASLQVGDPADEKTDIGPLVARRQQRRVQDYIRSGRQEGARIVVGGEDSPARRGWYVRPTLFTDATNDMRIAREEIFGPVLTVLTYRDEADAIRIANDSDYGLAGSVWTADTGHGMDIAARIRTGTYGINMYMLDISTPFGGFKKSGIGREFGPEGLAEYVELQAVLCNGKMPPFKAIPAAAG</sequence>
<dbReference type="Proteomes" id="UP000273307">
    <property type="component" value="Unassembled WGS sequence"/>
</dbReference>
<evidence type="ECO:0000256" key="6">
    <source>
        <dbReference type="RuleBase" id="RU003345"/>
    </source>
</evidence>
<keyword evidence="9" id="KW-1185">Reference proteome</keyword>
<dbReference type="InterPro" id="IPR016160">
    <property type="entry name" value="Ald_DH_CS_CYS"/>
</dbReference>
<dbReference type="SUPFAM" id="SSF53720">
    <property type="entry name" value="ALDH-like"/>
    <property type="match status" value="1"/>
</dbReference>
<dbReference type="RefSeq" id="WP_122497401.1">
    <property type="nucleotide sequence ID" value="NZ_UPHP01000102.1"/>
</dbReference>
<evidence type="ECO:0000313" key="9">
    <source>
        <dbReference type="Proteomes" id="UP000273307"/>
    </source>
</evidence>
<dbReference type="Pfam" id="PF00171">
    <property type="entry name" value="Aldedh"/>
    <property type="match status" value="1"/>
</dbReference>
<organism evidence="8 9">
    <name type="scientific">Mycobacterium attenuatum</name>
    <dbReference type="NCBI Taxonomy" id="2341086"/>
    <lineage>
        <taxon>Bacteria</taxon>
        <taxon>Bacillati</taxon>
        <taxon>Actinomycetota</taxon>
        <taxon>Actinomycetes</taxon>
        <taxon>Mycobacteriales</taxon>
        <taxon>Mycobacteriaceae</taxon>
        <taxon>Mycobacterium</taxon>
    </lineage>
</organism>
<evidence type="ECO:0000256" key="5">
    <source>
        <dbReference type="PROSITE-ProRule" id="PRU10007"/>
    </source>
</evidence>
<dbReference type="InterPro" id="IPR016163">
    <property type="entry name" value="Ald_DH_C"/>
</dbReference>
<accession>A0A498Q7K8</accession>
<dbReference type="PANTHER" id="PTHR42804">
    <property type="entry name" value="ALDEHYDE DEHYDROGENASE"/>
    <property type="match status" value="1"/>
</dbReference>
<dbReference type="Gene3D" id="3.40.605.10">
    <property type="entry name" value="Aldehyde Dehydrogenase, Chain A, domain 1"/>
    <property type="match status" value="1"/>
</dbReference>
<dbReference type="EC" id="1.2.1.3" evidence="3"/>
<dbReference type="FunFam" id="3.40.309.10:FF:000012">
    <property type="entry name" value="Betaine aldehyde dehydrogenase"/>
    <property type="match status" value="1"/>
</dbReference>
<dbReference type="Gene3D" id="3.40.309.10">
    <property type="entry name" value="Aldehyde Dehydrogenase, Chain A, domain 2"/>
    <property type="match status" value="1"/>
</dbReference>
<name>A0A498Q7K8_9MYCO</name>
<evidence type="ECO:0000256" key="4">
    <source>
        <dbReference type="ARBA" id="ARBA00049194"/>
    </source>
</evidence>
<feature type="domain" description="Aldehyde dehydrogenase" evidence="7">
    <location>
        <begin position="19"/>
        <end position="479"/>
    </location>
</feature>
<dbReference type="InterPro" id="IPR015590">
    <property type="entry name" value="Aldehyde_DH_dom"/>
</dbReference>
<dbReference type="PROSITE" id="PS00687">
    <property type="entry name" value="ALDEHYDE_DEHYDR_GLU"/>
    <property type="match status" value="1"/>
</dbReference>
<evidence type="ECO:0000313" key="8">
    <source>
        <dbReference type="EMBL" id="VBA40959.1"/>
    </source>
</evidence>
<dbReference type="OrthoDB" id="6882680at2"/>
<protein>
    <recommendedName>
        <fullName evidence="3">aldehyde dehydrogenase (NAD(+))</fullName>
        <ecNumber evidence="3">1.2.1.3</ecNumber>
    </recommendedName>
</protein>
<proteinExistence type="inferred from homology"/>
<keyword evidence="2 6" id="KW-0560">Oxidoreductase</keyword>
<feature type="active site" evidence="5">
    <location>
        <position position="256"/>
    </location>
</feature>
<evidence type="ECO:0000256" key="3">
    <source>
        <dbReference type="ARBA" id="ARBA00024226"/>
    </source>
</evidence>
<dbReference type="InterPro" id="IPR016161">
    <property type="entry name" value="Ald_DH/histidinol_DH"/>
</dbReference>
<dbReference type="AlphaFoldDB" id="A0A498Q7K8"/>
<dbReference type="InterPro" id="IPR029510">
    <property type="entry name" value="Ald_DH_CS_GLU"/>
</dbReference>
<dbReference type="EMBL" id="UPHP01000102">
    <property type="protein sequence ID" value="VBA40959.1"/>
    <property type="molecule type" value="Genomic_DNA"/>
</dbReference>
<dbReference type="InterPro" id="IPR016162">
    <property type="entry name" value="Ald_DH_N"/>
</dbReference>
<comment type="catalytic activity">
    <reaction evidence="4">
        <text>an aldehyde + NAD(+) + H2O = a carboxylate + NADH + 2 H(+)</text>
        <dbReference type="Rhea" id="RHEA:16185"/>
        <dbReference type="ChEBI" id="CHEBI:15377"/>
        <dbReference type="ChEBI" id="CHEBI:15378"/>
        <dbReference type="ChEBI" id="CHEBI:17478"/>
        <dbReference type="ChEBI" id="CHEBI:29067"/>
        <dbReference type="ChEBI" id="CHEBI:57540"/>
        <dbReference type="ChEBI" id="CHEBI:57945"/>
        <dbReference type="EC" id="1.2.1.3"/>
    </reaction>
</comment>
<evidence type="ECO:0000256" key="2">
    <source>
        <dbReference type="ARBA" id="ARBA00023002"/>
    </source>
</evidence>
<dbReference type="GO" id="GO:0004029">
    <property type="term" value="F:aldehyde dehydrogenase (NAD+) activity"/>
    <property type="evidence" value="ECO:0007669"/>
    <property type="project" value="UniProtKB-EC"/>
</dbReference>
<dbReference type="PROSITE" id="PS00070">
    <property type="entry name" value="ALDEHYDE_DEHYDR_CYS"/>
    <property type="match status" value="1"/>
</dbReference>
<comment type="similarity">
    <text evidence="1 6">Belongs to the aldehyde dehydrogenase family.</text>
</comment>
<gene>
    <name evidence="8" type="primary">geoB_1</name>
    <name evidence="8" type="ORF">LAUMK136_03798</name>
</gene>
<dbReference type="FunFam" id="3.40.605.10:FF:000007">
    <property type="entry name" value="NAD/NADP-dependent betaine aldehyde dehydrogenase"/>
    <property type="match status" value="1"/>
</dbReference>
<dbReference type="PANTHER" id="PTHR42804:SF1">
    <property type="entry name" value="ALDEHYDE DEHYDROGENASE-RELATED"/>
    <property type="match status" value="1"/>
</dbReference>
<evidence type="ECO:0000259" key="7">
    <source>
        <dbReference type="Pfam" id="PF00171"/>
    </source>
</evidence>
<evidence type="ECO:0000256" key="1">
    <source>
        <dbReference type="ARBA" id="ARBA00009986"/>
    </source>
</evidence>